<dbReference type="STRING" id="313628.LNTAR_02152"/>
<evidence type="ECO:0000259" key="5">
    <source>
        <dbReference type="Pfam" id="PF00389"/>
    </source>
</evidence>
<dbReference type="FunFam" id="3.40.50.720:FF:000203">
    <property type="entry name" value="D-3-phosphoglycerate dehydrogenase (SerA)"/>
    <property type="match status" value="1"/>
</dbReference>
<dbReference type="InterPro" id="IPR036291">
    <property type="entry name" value="NAD(P)-bd_dom_sf"/>
</dbReference>
<evidence type="ECO:0000256" key="4">
    <source>
        <dbReference type="RuleBase" id="RU003719"/>
    </source>
</evidence>
<dbReference type="PANTHER" id="PTHR43761">
    <property type="entry name" value="D-ISOMER SPECIFIC 2-HYDROXYACID DEHYDROGENASE FAMILY PROTEIN (AFU_ORTHOLOGUE AFUA_1G13630)"/>
    <property type="match status" value="1"/>
</dbReference>
<evidence type="ECO:0000256" key="2">
    <source>
        <dbReference type="ARBA" id="ARBA00023002"/>
    </source>
</evidence>
<evidence type="ECO:0000256" key="1">
    <source>
        <dbReference type="ARBA" id="ARBA00005854"/>
    </source>
</evidence>
<evidence type="ECO:0000313" key="8">
    <source>
        <dbReference type="Proteomes" id="UP000004947"/>
    </source>
</evidence>
<feature type="domain" description="D-isomer specific 2-hydroxyacid dehydrogenase catalytic" evidence="5">
    <location>
        <begin position="26"/>
        <end position="314"/>
    </location>
</feature>
<dbReference type="CDD" id="cd12162">
    <property type="entry name" value="2-Hacid_dh_4"/>
    <property type="match status" value="1"/>
</dbReference>
<dbReference type="Pfam" id="PF00389">
    <property type="entry name" value="2-Hacid_dh"/>
    <property type="match status" value="1"/>
</dbReference>
<dbReference type="EMBL" id="ABCK01000015">
    <property type="protein sequence ID" value="EDM26572.1"/>
    <property type="molecule type" value="Genomic_DNA"/>
</dbReference>
<accession>A6DP40</accession>
<dbReference type="PANTHER" id="PTHR43761:SF1">
    <property type="entry name" value="D-ISOMER SPECIFIC 2-HYDROXYACID DEHYDROGENASE CATALYTIC DOMAIN-CONTAINING PROTEIN-RELATED"/>
    <property type="match status" value="1"/>
</dbReference>
<keyword evidence="8" id="KW-1185">Reference proteome</keyword>
<dbReference type="InterPro" id="IPR006140">
    <property type="entry name" value="D-isomer_DH_NAD-bd"/>
</dbReference>
<dbReference type="RefSeq" id="WP_007279623.1">
    <property type="nucleotide sequence ID" value="NZ_ABCK01000015.1"/>
</dbReference>
<dbReference type="PROSITE" id="PS00671">
    <property type="entry name" value="D_2_HYDROXYACID_DH_3"/>
    <property type="match status" value="1"/>
</dbReference>
<dbReference type="Pfam" id="PF02826">
    <property type="entry name" value="2-Hacid_dh_C"/>
    <property type="match status" value="1"/>
</dbReference>
<gene>
    <name evidence="7" type="ORF">LNTAR_02152</name>
</gene>
<sequence>MKTIILDAFTANPGDLNWDAIDQITELVQYPRTAPNELLERIQGAEALLTNKVIISSETMDQVPSLKYIGVLATGTNVVDLEAATARGITVTNIPAYSTPFVAQHSFALILNIFNKVAQHSESAKAGAWADCQDFSYTHGVLNELQGKTLGIIGLGSIGKKVAEIAKAFGMKIVALKSARPAKDPIERLEFNDFFSQSDIISLHCPLSPESQEIINAKSLALMKKSAVIINTGRGPLINEADLAQALNEGQIAAAGLDVLSSEPPAADNPLLSAKNCFITPHIAWAAQECRERLIQIAADNIKAFLSGEVLNKVN</sequence>
<dbReference type="OrthoDB" id="9805416at2"/>
<comment type="caution">
    <text evidence="7">The sequence shown here is derived from an EMBL/GenBank/DDBJ whole genome shotgun (WGS) entry which is preliminary data.</text>
</comment>
<reference evidence="7 8" key="1">
    <citation type="journal article" date="2010" name="J. Bacteriol.">
        <title>Genome sequence of Lentisphaera araneosa HTCC2155T, the type species of the order Lentisphaerales in the phylum Lentisphaerae.</title>
        <authorList>
            <person name="Thrash J.C."/>
            <person name="Cho J.C."/>
            <person name="Vergin K.L."/>
            <person name="Morris R.M."/>
            <person name="Giovannoni S.J."/>
        </authorList>
    </citation>
    <scope>NUCLEOTIDE SEQUENCE [LARGE SCALE GENOMIC DNA]</scope>
    <source>
        <strain evidence="7 8">HTCC2155</strain>
    </source>
</reference>
<dbReference type="eggNOG" id="COG1052">
    <property type="taxonomic scope" value="Bacteria"/>
</dbReference>
<evidence type="ECO:0000259" key="6">
    <source>
        <dbReference type="Pfam" id="PF02826"/>
    </source>
</evidence>
<evidence type="ECO:0000256" key="3">
    <source>
        <dbReference type="ARBA" id="ARBA00023027"/>
    </source>
</evidence>
<feature type="domain" description="D-isomer specific 2-hydroxyacid dehydrogenase NAD-binding" evidence="6">
    <location>
        <begin position="107"/>
        <end position="284"/>
    </location>
</feature>
<dbReference type="InterPro" id="IPR006139">
    <property type="entry name" value="D-isomer_2_OHA_DH_cat_dom"/>
</dbReference>
<evidence type="ECO:0000313" key="7">
    <source>
        <dbReference type="EMBL" id="EDM26572.1"/>
    </source>
</evidence>
<dbReference type="Proteomes" id="UP000004947">
    <property type="component" value="Unassembled WGS sequence"/>
</dbReference>
<keyword evidence="3" id="KW-0520">NAD</keyword>
<proteinExistence type="inferred from homology"/>
<dbReference type="AlphaFoldDB" id="A6DP40"/>
<dbReference type="PROSITE" id="PS00670">
    <property type="entry name" value="D_2_HYDROXYACID_DH_2"/>
    <property type="match status" value="1"/>
</dbReference>
<organism evidence="7 8">
    <name type="scientific">Lentisphaera araneosa HTCC2155</name>
    <dbReference type="NCBI Taxonomy" id="313628"/>
    <lineage>
        <taxon>Bacteria</taxon>
        <taxon>Pseudomonadati</taxon>
        <taxon>Lentisphaerota</taxon>
        <taxon>Lentisphaeria</taxon>
        <taxon>Lentisphaerales</taxon>
        <taxon>Lentisphaeraceae</taxon>
        <taxon>Lentisphaera</taxon>
    </lineage>
</organism>
<dbReference type="GO" id="GO:0016616">
    <property type="term" value="F:oxidoreductase activity, acting on the CH-OH group of donors, NAD or NADP as acceptor"/>
    <property type="evidence" value="ECO:0007669"/>
    <property type="project" value="InterPro"/>
</dbReference>
<dbReference type="GO" id="GO:0051287">
    <property type="term" value="F:NAD binding"/>
    <property type="evidence" value="ECO:0007669"/>
    <property type="project" value="InterPro"/>
</dbReference>
<comment type="similarity">
    <text evidence="1 4">Belongs to the D-isomer specific 2-hydroxyacid dehydrogenase family.</text>
</comment>
<dbReference type="SUPFAM" id="SSF51735">
    <property type="entry name" value="NAD(P)-binding Rossmann-fold domains"/>
    <property type="match status" value="1"/>
</dbReference>
<name>A6DP40_9BACT</name>
<keyword evidence="2 4" id="KW-0560">Oxidoreductase</keyword>
<protein>
    <submittedName>
        <fullName evidence="7">Glycerate dehydrogenase</fullName>
    </submittedName>
</protein>
<dbReference type="SUPFAM" id="SSF52283">
    <property type="entry name" value="Formate/glycerate dehydrogenase catalytic domain-like"/>
    <property type="match status" value="1"/>
</dbReference>
<dbReference type="InterPro" id="IPR050418">
    <property type="entry name" value="D-iso_2-hydroxyacid_DH_PdxB"/>
</dbReference>
<dbReference type="Gene3D" id="3.40.50.720">
    <property type="entry name" value="NAD(P)-binding Rossmann-like Domain"/>
    <property type="match status" value="2"/>
</dbReference>
<dbReference type="InterPro" id="IPR029753">
    <property type="entry name" value="D-isomer_DH_CS"/>
</dbReference>